<organism evidence="2 3">
    <name type="scientific">Fictibacillus solisalsi</name>
    <dbReference type="NCBI Taxonomy" id="459525"/>
    <lineage>
        <taxon>Bacteria</taxon>
        <taxon>Bacillati</taxon>
        <taxon>Bacillota</taxon>
        <taxon>Bacilli</taxon>
        <taxon>Bacillales</taxon>
        <taxon>Fictibacillaceae</taxon>
        <taxon>Fictibacillus</taxon>
    </lineage>
</organism>
<dbReference type="EMBL" id="FNHW01000001">
    <property type="protein sequence ID" value="SDM87520.1"/>
    <property type="molecule type" value="Genomic_DNA"/>
</dbReference>
<evidence type="ECO:0000256" key="1">
    <source>
        <dbReference type="SAM" id="Phobius"/>
    </source>
</evidence>
<reference evidence="3" key="1">
    <citation type="submission" date="2016-10" db="EMBL/GenBank/DDBJ databases">
        <authorList>
            <person name="Varghese N."/>
            <person name="Submissions S."/>
        </authorList>
    </citation>
    <scope>NUCLEOTIDE SEQUENCE [LARGE SCALE GENOMIC DNA]</scope>
    <source>
        <strain evidence="3">CGMCC 1.6854</strain>
    </source>
</reference>
<proteinExistence type="predicted"/>
<keyword evidence="1" id="KW-1133">Transmembrane helix</keyword>
<keyword evidence="3" id="KW-1185">Reference proteome</keyword>
<accession>A0A1G9WSR6</accession>
<dbReference type="AlphaFoldDB" id="A0A1G9WSR6"/>
<keyword evidence="1" id="KW-0472">Membrane</keyword>
<name>A0A1G9WSR6_9BACL</name>
<dbReference type="Proteomes" id="UP000199544">
    <property type="component" value="Unassembled WGS sequence"/>
</dbReference>
<protein>
    <submittedName>
        <fullName evidence="2">Uncharacterized protein</fullName>
    </submittedName>
</protein>
<feature type="transmembrane region" description="Helical" evidence="1">
    <location>
        <begin position="46"/>
        <end position="67"/>
    </location>
</feature>
<evidence type="ECO:0000313" key="3">
    <source>
        <dbReference type="Proteomes" id="UP000199544"/>
    </source>
</evidence>
<evidence type="ECO:0000313" key="2">
    <source>
        <dbReference type="EMBL" id="SDM87520.1"/>
    </source>
</evidence>
<gene>
    <name evidence="2" type="ORF">SAMN04488137_2362</name>
</gene>
<sequence length="72" mass="8718">MMPRRYFKRNRRPPFKFQVPEWLRAARDVVSQFTIPLIVFQIIRTILFPSGIDFMIILILAILHFCFSYEVL</sequence>
<keyword evidence="1" id="KW-0812">Transmembrane</keyword>